<accession>A0A0G4I4U4</accession>
<comment type="cofactor">
    <cofactor evidence="8">
        <name>[2Fe-2S] cluster</name>
        <dbReference type="ChEBI" id="CHEBI:190135"/>
    </cofactor>
</comment>
<feature type="chain" id="PRO_5005192595" description="2Fe-2S ferredoxin-type domain-containing protein" evidence="9">
    <location>
        <begin position="17"/>
        <end position="213"/>
    </location>
</feature>
<dbReference type="PROSITE" id="PS00197">
    <property type="entry name" value="2FE2S_FER_1"/>
    <property type="match status" value="1"/>
</dbReference>
<keyword evidence="3" id="KW-0001">2Fe-2S</keyword>
<dbReference type="AlphaFoldDB" id="A0A0G4I4U4"/>
<proteinExistence type="inferred from homology"/>
<dbReference type="PANTHER" id="PTHR43112:SF3">
    <property type="entry name" value="FERREDOXIN-2, CHLOROPLASTIC"/>
    <property type="match status" value="1"/>
</dbReference>
<dbReference type="CDD" id="cd00207">
    <property type="entry name" value="fer2"/>
    <property type="match status" value="1"/>
</dbReference>
<dbReference type="InterPro" id="IPR006058">
    <property type="entry name" value="2Fe2S_fd_BS"/>
</dbReference>
<dbReference type="GO" id="GO:0046872">
    <property type="term" value="F:metal ion binding"/>
    <property type="evidence" value="ECO:0007669"/>
    <property type="project" value="UniProtKB-KW"/>
</dbReference>
<dbReference type="PROSITE" id="PS51085">
    <property type="entry name" value="2FE2S_FER_2"/>
    <property type="match status" value="1"/>
</dbReference>
<comment type="similarity">
    <text evidence="1">Belongs to the 2Fe2S plant-type ferredoxin family.</text>
</comment>
<dbReference type="PhylomeDB" id="A0A0G4I4U4"/>
<keyword evidence="4" id="KW-0479">Metal-binding</keyword>
<organism evidence="11">
    <name type="scientific">Chromera velia CCMP2878</name>
    <dbReference type="NCBI Taxonomy" id="1169474"/>
    <lineage>
        <taxon>Eukaryota</taxon>
        <taxon>Sar</taxon>
        <taxon>Alveolata</taxon>
        <taxon>Colpodellida</taxon>
        <taxon>Chromeraceae</taxon>
        <taxon>Chromera</taxon>
    </lineage>
</organism>
<dbReference type="GO" id="GO:0051537">
    <property type="term" value="F:2 iron, 2 sulfur cluster binding"/>
    <property type="evidence" value="ECO:0007669"/>
    <property type="project" value="UniProtKB-KW"/>
</dbReference>
<sequence length="213" mass="23592">MLVFVLVFSLLLGSSAFLLRPLPSSLQSRSFRPTTQRPSSFYVVRLGSTATETETEVEGEEGEAAYDDDVDVYDLTDLDVTIPEDLIGSLNPKNTWEIDLNLKGQKATAIIPEGMSVLEAAEQIFEDAPFDCRNGVCTTCSAKVTGGKEGEDYLLNRDSLEGKQKEAGYQMTCQTYVKNKGCSFDLGKHDEVYQLQYGWAELIESGKKQDLMD</sequence>
<evidence type="ECO:0000256" key="8">
    <source>
        <dbReference type="ARBA" id="ARBA00034078"/>
    </source>
</evidence>
<evidence type="ECO:0000256" key="3">
    <source>
        <dbReference type="ARBA" id="ARBA00022714"/>
    </source>
</evidence>
<keyword evidence="9" id="KW-0732">Signal</keyword>
<dbReference type="Gene3D" id="3.10.20.30">
    <property type="match status" value="1"/>
</dbReference>
<keyword evidence="2" id="KW-0813">Transport</keyword>
<dbReference type="InterPro" id="IPR036010">
    <property type="entry name" value="2Fe-2S_ferredoxin-like_sf"/>
</dbReference>
<evidence type="ECO:0000256" key="1">
    <source>
        <dbReference type="ARBA" id="ARBA00007874"/>
    </source>
</evidence>
<feature type="domain" description="2Fe-2S ferredoxin-type" evidence="10">
    <location>
        <begin position="96"/>
        <end position="190"/>
    </location>
</feature>
<evidence type="ECO:0000259" key="10">
    <source>
        <dbReference type="PROSITE" id="PS51085"/>
    </source>
</evidence>
<dbReference type="PANTHER" id="PTHR43112">
    <property type="entry name" value="FERREDOXIN"/>
    <property type="match status" value="1"/>
</dbReference>
<dbReference type="InterPro" id="IPR001041">
    <property type="entry name" value="2Fe-2S_ferredoxin-type"/>
</dbReference>
<evidence type="ECO:0000256" key="7">
    <source>
        <dbReference type="ARBA" id="ARBA00023014"/>
    </source>
</evidence>
<keyword evidence="6" id="KW-0408">Iron</keyword>
<evidence type="ECO:0000256" key="9">
    <source>
        <dbReference type="SAM" id="SignalP"/>
    </source>
</evidence>
<protein>
    <recommendedName>
        <fullName evidence="10">2Fe-2S ferredoxin-type domain-containing protein</fullName>
    </recommendedName>
</protein>
<gene>
    <name evidence="11" type="ORF">Cvel_10969</name>
</gene>
<keyword evidence="7" id="KW-0411">Iron-sulfur</keyword>
<feature type="signal peptide" evidence="9">
    <location>
        <begin position="1"/>
        <end position="16"/>
    </location>
</feature>
<dbReference type="Pfam" id="PF00111">
    <property type="entry name" value="Fer2"/>
    <property type="match status" value="1"/>
</dbReference>
<name>A0A0G4I4U4_9ALVE</name>
<dbReference type="InterPro" id="IPR012675">
    <property type="entry name" value="Beta-grasp_dom_sf"/>
</dbReference>
<evidence type="ECO:0000256" key="2">
    <source>
        <dbReference type="ARBA" id="ARBA00022448"/>
    </source>
</evidence>
<evidence type="ECO:0000256" key="4">
    <source>
        <dbReference type="ARBA" id="ARBA00022723"/>
    </source>
</evidence>
<reference evidence="11" key="1">
    <citation type="submission" date="2014-11" db="EMBL/GenBank/DDBJ databases">
        <authorList>
            <person name="Otto D Thomas"/>
            <person name="Naeem Raeece"/>
        </authorList>
    </citation>
    <scope>NUCLEOTIDE SEQUENCE</scope>
</reference>
<keyword evidence="5" id="KW-0249">Electron transport</keyword>
<evidence type="ECO:0000313" key="11">
    <source>
        <dbReference type="EMBL" id="CEM51951.1"/>
    </source>
</evidence>
<evidence type="ECO:0000256" key="6">
    <source>
        <dbReference type="ARBA" id="ARBA00023004"/>
    </source>
</evidence>
<dbReference type="SUPFAM" id="SSF54292">
    <property type="entry name" value="2Fe-2S ferredoxin-like"/>
    <property type="match status" value="1"/>
</dbReference>
<evidence type="ECO:0000256" key="5">
    <source>
        <dbReference type="ARBA" id="ARBA00022982"/>
    </source>
</evidence>
<dbReference type="VEuPathDB" id="CryptoDB:Cvel_10969"/>
<dbReference type="EMBL" id="CDMZ01005101">
    <property type="protein sequence ID" value="CEM51951.1"/>
    <property type="molecule type" value="Genomic_DNA"/>
</dbReference>